<gene>
    <name evidence="1" type="ORF">P3X46_019980</name>
</gene>
<comment type="caution">
    <text evidence="1">The sequence shown here is derived from an EMBL/GenBank/DDBJ whole genome shotgun (WGS) entry which is preliminary data.</text>
</comment>
<name>A0ABQ9LPJ5_HEVBR</name>
<dbReference type="EMBL" id="JARPOI010000011">
    <property type="protein sequence ID" value="KAJ9168459.1"/>
    <property type="molecule type" value="Genomic_DNA"/>
</dbReference>
<organism evidence="1 2">
    <name type="scientific">Hevea brasiliensis</name>
    <name type="common">Para rubber tree</name>
    <name type="synonym">Siphonia brasiliensis</name>
    <dbReference type="NCBI Taxonomy" id="3981"/>
    <lineage>
        <taxon>Eukaryota</taxon>
        <taxon>Viridiplantae</taxon>
        <taxon>Streptophyta</taxon>
        <taxon>Embryophyta</taxon>
        <taxon>Tracheophyta</taxon>
        <taxon>Spermatophyta</taxon>
        <taxon>Magnoliopsida</taxon>
        <taxon>eudicotyledons</taxon>
        <taxon>Gunneridae</taxon>
        <taxon>Pentapetalae</taxon>
        <taxon>rosids</taxon>
        <taxon>fabids</taxon>
        <taxon>Malpighiales</taxon>
        <taxon>Euphorbiaceae</taxon>
        <taxon>Crotonoideae</taxon>
        <taxon>Micrandreae</taxon>
        <taxon>Hevea</taxon>
    </lineage>
</organism>
<proteinExistence type="predicted"/>
<protein>
    <recommendedName>
        <fullName evidence="3">Protein PHLOEM PROTEIN 2-LIKE A9-like</fullName>
    </recommendedName>
</protein>
<dbReference type="InterPro" id="IPR025886">
    <property type="entry name" value="PP2-like"/>
</dbReference>
<dbReference type="PANTHER" id="PTHR32278">
    <property type="entry name" value="F-BOX DOMAIN-CONTAINING PROTEIN"/>
    <property type="match status" value="1"/>
</dbReference>
<evidence type="ECO:0000313" key="1">
    <source>
        <dbReference type="EMBL" id="KAJ9168459.1"/>
    </source>
</evidence>
<evidence type="ECO:0008006" key="3">
    <source>
        <dbReference type="Google" id="ProtNLM"/>
    </source>
</evidence>
<dbReference type="PANTHER" id="PTHR32278:SF2">
    <property type="entry name" value="PROTEIN PHLOEM PROTEIN 2-LIKE A9"/>
    <property type="match status" value="1"/>
</dbReference>
<keyword evidence="2" id="KW-1185">Reference proteome</keyword>
<accession>A0ABQ9LPJ5</accession>
<sequence>MANSSDVPIKKDPIRTIKPKELNIVWGNDTRYWKMHTPDGPEKEEAAELIQVCWLEVTASVKDKQIEKGKSFEIIFEIQMKDDNFGWNGCPVFMMAKAGKKGKYRWEKINLANIATEPNKTKPEIRMSIDVKDDSHENTLYFGLYEVWTGRWKGGLVIYKAEVRPK</sequence>
<evidence type="ECO:0000313" key="2">
    <source>
        <dbReference type="Proteomes" id="UP001174677"/>
    </source>
</evidence>
<reference evidence="1" key="1">
    <citation type="journal article" date="2023" name="Plant Biotechnol. J.">
        <title>Chromosome-level wild Hevea brasiliensis genome provides new tools for genomic-assisted breeding and valuable loci to elevate rubber yield.</title>
        <authorList>
            <person name="Cheng H."/>
            <person name="Song X."/>
            <person name="Hu Y."/>
            <person name="Wu T."/>
            <person name="Yang Q."/>
            <person name="An Z."/>
            <person name="Feng S."/>
            <person name="Deng Z."/>
            <person name="Wu W."/>
            <person name="Zeng X."/>
            <person name="Tu M."/>
            <person name="Wang X."/>
            <person name="Huang H."/>
        </authorList>
    </citation>
    <scope>NUCLEOTIDE SEQUENCE</scope>
    <source>
        <strain evidence="1">MT/VB/25A 57/8</strain>
    </source>
</reference>
<dbReference type="Proteomes" id="UP001174677">
    <property type="component" value="Chromosome 11"/>
</dbReference>
<dbReference type="Pfam" id="PF14299">
    <property type="entry name" value="PP2"/>
    <property type="match status" value="1"/>
</dbReference>